<dbReference type="Pfam" id="PF21794">
    <property type="entry name" value="RAD51D_N"/>
    <property type="match status" value="1"/>
</dbReference>
<reference evidence="11 12" key="1">
    <citation type="journal article" date="2017" name="Gigascience">
        <title>Genome sequence of the small brown planthopper, Laodelphax striatellus.</title>
        <authorList>
            <person name="Zhu J."/>
            <person name="Jiang F."/>
            <person name="Wang X."/>
            <person name="Yang P."/>
            <person name="Bao Y."/>
            <person name="Zhao W."/>
            <person name="Wang W."/>
            <person name="Lu H."/>
            <person name="Wang Q."/>
            <person name="Cui N."/>
            <person name="Li J."/>
            <person name="Chen X."/>
            <person name="Luo L."/>
            <person name="Yu J."/>
            <person name="Kang L."/>
            <person name="Cui F."/>
        </authorList>
    </citation>
    <scope>NUCLEOTIDE SEQUENCE [LARGE SCALE GENOMIC DNA]</scope>
    <source>
        <strain evidence="11">Lst14</strain>
    </source>
</reference>
<feature type="domain" description="RecA family profile 1" evidence="10">
    <location>
        <begin position="78"/>
        <end position="247"/>
    </location>
</feature>
<dbReference type="PROSITE" id="PS50162">
    <property type="entry name" value="RECA_2"/>
    <property type="match status" value="1"/>
</dbReference>
<evidence type="ECO:0000256" key="9">
    <source>
        <dbReference type="ARBA" id="ARBA00023242"/>
    </source>
</evidence>
<dbReference type="CDD" id="cd19489">
    <property type="entry name" value="Rad51D"/>
    <property type="match status" value="1"/>
</dbReference>
<accession>A0A482WM58</accession>
<dbReference type="SMART" id="SM00382">
    <property type="entry name" value="AAA"/>
    <property type="match status" value="1"/>
</dbReference>
<dbReference type="GO" id="GO:0005657">
    <property type="term" value="C:replication fork"/>
    <property type="evidence" value="ECO:0007669"/>
    <property type="project" value="TreeGrafter"/>
</dbReference>
<keyword evidence="6" id="KW-0238">DNA-binding</keyword>
<dbReference type="InParanoid" id="A0A482WM58"/>
<dbReference type="GO" id="GO:0000400">
    <property type="term" value="F:four-way junction DNA binding"/>
    <property type="evidence" value="ECO:0007669"/>
    <property type="project" value="TreeGrafter"/>
</dbReference>
<dbReference type="GO" id="GO:0005815">
    <property type="term" value="C:microtubule organizing center"/>
    <property type="evidence" value="ECO:0007669"/>
    <property type="project" value="TreeGrafter"/>
</dbReference>
<dbReference type="InterPro" id="IPR003593">
    <property type="entry name" value="AAA+_ATPase"/>
</dbReference>
<dbReference type="GO" id="GO:0000724">
    <property type="term" value="P:double-strand break repair via homologous recombination"/>
    <property type="evidence" value="ECO:0007669"/>
    <property type="project" value="TreeGrafter"/>
</dbReference>
<dbReference type="OrthoDB" id="336321at2759"/>
<dbReference type="InterPro" id="IPR020588">
    <property type="entry name" value="RecA_ATP-bd"/>
</dbReference>
<dbReference type="FunCoup" id="A0A482WM58">
    <property type="interactions" value="616"/>
</dbReference>
<keyword evidence="7" id="KW-0233">DNA recombination</keyword>
<sequence length="323" mass="36515">MARLIPEINSNLNLNIIKQLELKNINTVLDFLEEDPDRLCTITGLVYKNIIEIRRQILAKFSAKSKNGLECYSKMLIMTAKINTGIKKLDDLLEGGLLTGNIYEICGLTGIGKTQLCFTIASHVTSNLKQPVYYVDTKHDFSSQRILEIMRTNHLNDMEIQTAMENIKVIRVKDIYEMTTFLHSLGSMLENMPCRLIIVDSITALFTPFLNEQRNDGLGLMNHVAATMKNISMTYQTVFVTVNLATSFIDNDDMDAQTADVCWYGDIRPKMGKAWMHMPSNRLLMHRPPNGPDDQIDVTLIKSTDLPLTKKCLLKITSGGMEC</sequence>
<evidence type="ECO:0000256" key="2">
    <source>
        <dbReference type="ARBA" id="ARBA00007095"/>
    </source>
</evidence>
<comment type="similarity">
    <text evidence="2">Belongs to the RecA family. RAD51 subfamily.</text>
</comment>
<dbReference type="PANTHER" id="PTHR46457:SF1">
    <property type="entry name" value="DNA REPAIR PROTEIN RAD51 HOMOLOG 4"/>
    <property type="match status" value="1"/>
</dbReference>
<dbReference type="GO" id="GO:0005524">
    <property type="term" value="F:ATP binding"/>
    <property type="evidence" value="ECO:0007669"/>
    <property type="project" value="UniProtKB-KW"/>
</dbReference>
<dbReference type="GO" id="GO:0007131">
    <property type="term" value="P:reciprocal meiotic recombination"/>
    <property type="evidence" value="ECO:0007669"/>
    <property type="project" value="TreeGrafter"/>
</dbReference>
<evidence type="ECO:0000256" key="3">
    <source>
        <dbReference type="ARBA" id="ARBA00022741"/>
    </source>
</evidence>
<keyword evidence="8" id="KW-0234">DNA repair</keyword>
<keyword evidence="5" id="KW-0067">ATP-binding</keyword>
<keyword evidence="3" id="KW-0547">Nucleotide-binding</keyword>
<evidence type="ECO:0000256" key="1">
    <source>
        <dbReference type="ARBA" id="ARBA00004123"/>
    </source>
</evidence>
<proteinExistence type="inferred from homology"/>
<dbReference type="GO" id="GO:0033063">
    <property type="term" value="C:Rad51B-Rad51C-Rad51D-XRCC2 complex"/>
    <property type="evidence" value="ECO:0007669"/>
    <property type="project" value="TreeGrafter"/>
</dbReference>
<dbReference type="PANTHER" id="PTHR46457">
    <property type="entry name" value="DNA REPAIR PROTEIN RAD51 HOMOLOG 4"/>
    <property type="match status" value="1"/>
</dbReference>
<keyword evidence="4" id="KW-0227">DNA damage</keyword>
<dbReference type="AlphaFoldDB" id="A0A482WM58"/>
<evidence type="ECO:0000256" key="4">
    <source>
        <dbReference type="ARBA" id="ARBA00022763"/>
    </source>
</evidence>
<evidence type="ECO:0000313" key="11">
    <source>
        <dbReference type="EMBL" id="RZF34390.1"/>
    </source>
</evidence>
<dbReference type="Gene3D" id="3.40.50.300">
    <property type="entry name" value="P-loop containing nucleotide triphosphate hydrolases"/>
    <property type="match status" value="1"/>
</dbReference>
<dbReference type="STRING" id="195883.A0A482WM58"/>
<dbReference type="GO" id="GO:0000723">
    <property type="term" value="P:telomere maintenance"/>
    <property type="evidence" value="ECO:0007669"/>
    <property type="project" value="TreeGrafter"/>
</dbReference>
<comment type="caution">
    <text evidence="11">The sequence shown here is derived from an EMBL/GenBank/DDBJ whole genome shotgun (WGS) entry which is preliminary data.</text>
</comment>
<evidence type="ECO:0000256" key="7">
    <source>
        <dbReference type="ARBA" id="ARBA00023172"/>
    </source>
</evidence>
<keyword evidence="9" id="KW-0539">Nucleus</keyword>
<evidence type="ECO:0000256" key="5">
    <source>
        <dbReference type="ARBA" id="ARBA00022840"/>
    </source>
</evidence>
<dbReference type="GO" id="GO:0140664">
    <property type="term" value="F:ATP-dependent DNA damage sensor activity"/>
    <property type="evidence" value="ECO:0007669"/>
    <property type="project" value="InterPro"/>
</dbReference>
<protein>
    <recommendedName>
        <fullName evidence="10">RecA family profile 1 domain-containing protein</fullName>
    </recommendedName>
</protein>
<dbReference type="GO" id="GO:0003697">
    <property type="term" value="F:single-stranded DNA binding"/>
    <property type="evidence" value="ECO:0007669"/>
    <property type="project" value="TreeGrafter"/>
</dbReference>
<dbReference type="Pfam" id="PF08423">
    <property type="entry name" value="Rad51"/>
    <property type="match status" value="1"/>
</dbReference>
<dbReference type="Proteomes" id="UP000291343">
    <property type="component" value="Unassembled WGS sequence"/>
</dbReference>
<dbReference type="InterPro" id="IPR051988">
    <property type="entry name" value="HRR_RAD51_Paralog"/>
</dbReference>
<dbReference type="SMR" id="A0A482WM58"/>
<dbReference type="InterPro" id="IPR047323">
    <property type="entry name" value="Rad51D_C"/>
</dbReference>
<dbReference type="InterPro" id="IPR013632">
    <property type="entry name" value="Rad51_C"/>
</dbReference>
<dbReference type="GO" id="GO:0042148">
    <property type="term" value="P:DNA strand invasion"/>
    <property type="evidence" value="ECO:0007669"/>
    <property type="project" value="TreeGrafter"/>
</dbReference>
<comment type="subcellular location">
    <subcellularLocation>
        <location evidence="1">Nucleus</location>
    </subcellularLocation>
</comment>
<dbReference type="SUPFAM" id="SSF52540">
    <property type="entry name" value="P-loop containing nucleoside triphosphate hydrolases"/>
    <property type="match status" value="1"/>
</dbReference>
<evidence type="ECO:0000256" key="8">
    <source>
        <dbReference type="ARBA" id="ARBA00023204"/>
    </source>
</evidence>
<gene>
    <name evidence="11" type="ORF">LSTR_LSTR008929</name>
</gene>
<evidence type="ECO:0000313" key="12">
    <source>
        <dbReference type="Proteomes" id="UP000291343"/>
    </source>
</evidence>
<dbReference type="InterPro" id="IPR027417">
    <property type="entry name" value="P-loop_NTPase"/>
</dbReference>
<dbReference type="EMBL" id="QKKF02031779">
    <property type="protein sequence ID" value="RZF34390.1"/>
    <property type="molecule type" value="Genomic_DNA"/>
</dbReference>
<organism evidence="11 12">
    <name type="scientific">Laodelphax striatellus</name>
    <name type="common">Small brown planthopper</name>
    <name type="synonym">Delphax striatella</name>
    <dbReference type="NCBI Taxonomy" id="195883"/>
    <lineage>
        <taxon>Eukaryota</taxon>
        <taxon>Metazoa</taxon>
        <taxon>Ecdysozoa</taxon>
        <taxon>Arthropoda</taxon>
        <taxon>Hexapoda</taxon>
        <taxon>Insecta</taxon>
        <taxon>Pterygota</taxon>
        <taxon>Neoptera</taxon>
        <taxon>Paraneoptera</taxon>
        <taxon>Hemiptera</taxon>
        <taxon>Auchenorrhyncha</taxon>
        <taxon>Fulgoroidea</taxon>
        <taxon>Delphacidae</taxon>
        <taxon>Criomorphinae</taxon>
        <taxon>Laodelphax</taxon>
    </lineage>
</organism>
<evidence type="ECO:0000256" key="6">
    <source>
        <dbReference type="ARBA" id="ARBA00023125"/>
    </source>
</evidence>
<dbReference type="InterPro" id="IPR048943">
    <property type="entry name" value="RAD51D_N"/>
</dbReference>
<evidence type="ECO:0000259" key="10">
    <source>
        <dbReference type="PROSITE" id="PS50162"/>
    </source>
</evidence>
<name>A0A482WM58_LAOST</name>
<keyword evidence="12" id="KW-1185">Reference proteome</keyword>